<protein>
    <submittedName>
        <fullName evidence="6">Transcriptional regulator CecR</fullName>
    </submittedName>
</protein>
<evidence type="ECO:0000256" key="3">
    <source>
        <dbReference type="ARBA" id="ARBA00023163"/>
    </source>
</evidence>
<evidence type="ECO:0000256" key="2">
    <source>
        <dbReference type="ARBA" id="ARBA00023125"/>
    </source>
</evidence>
<dbReference type="NCBIfam" id="NF008587">
    <property type="entry name" value="PRK11552.1"/>
    <property type="match status" value="1"/>
</dbReference>
<evidence type="ECO:0000259" key="5">
    <source>
        <dbReference type="PROSITE" id="PS50977"/>
    </source>
</evidence>
<dbReference type="RefSeq" id="WP_264516561.1">
    <property type="nucleotide sequence ID" value="NZ_JAPDDR010000021.1"/>
</dbReference>
<keyword evidence="3" id="KW-0804">Transcription</keyword>
<dbReference type="EMBL" id="JAPDDR010000021">
    <property type="protein sequence ID" value="MCW1916941.1"/>
    <property type="molecule type" value="Genomic_DNA"/>
</dbReference>
<dbReference type="Pfam" id="PF00440">
    <property type="entry name" value="TetR_N"/>
    <property type="match status" value="1"/>
</dbReference>
<dbReference type="PANTHER" id="PTHR30055">
    <property type="entry name" value="HTH-TYPE TRANSCRIPTIONAL REGULATOR RUTR"/>
    <property type="match status" value="1"/>
</dbReference>
<dbReference type="Gene3D" id="1.10.10.60">
    <property type="entry name" value="Homeodomain-like"/>
    <property type="match status" value="1"/>
</dbReference>
<proteinExistence type="predicted"/>
<keyword evidence="7" id="KW-1185">Reference proteome</keyword>
<accession>A0ABT3GAR4</accession>
<dbReference type="SUPFAM" id="SSF46689">
    <property type="entry name" value="Homeodomain-like"/>
    <property type="match status" value="1"/>
</dbReference>
<keyword evidence="2 4" id="KW-0238">DNA-binding</keyword>
<reference evidence="6" key="1">
    <citation type="submission" date="2022-10" db="EMBL/GenBank/DDBJ databases">
        <title>Luteolibacter sp. GHJ8, whole genome shotgun sequencing project.</title>
        <authorList>
            <person name="Zhao G."/>
            <person name="Shen L."/>
        </authorList>
    </citation>
    <scope>NUCLEOTIDE SEQUENCE</scope>
    <source>
        <strain evidence="6">GHJ8</strain>
    </source>
</reference>
<gene>
    <name evidence="6" type="primary">cecR</name>
    <name evidence="6" type="ORF">OJ996_25355</name>
</gene>
<dbReference type="PANTHER" id="PTHR30055:SF234">
    <property type="entry name" value="HTH-TYPE TRANSCRIPTIONAL REGULATOR BETI"/>
    <property type="match status" value="1"/>
</dbReference>
<dbReference type="InterPro" id="IPR015292">
    <property type="entry name" value="Tscrpt_reg_YbiH_C"/>
</dbReference>
<dbReference type="SUPFAM" id="SSF48498">
    <property type="entry name" value="Tetracyclin repressor-like, C-terminal domain"/>
    <property type="match status" value="1"/>
</dbReference>
<dbReference type="Gene3D" id="1.10.357.10">
    <property type="entry name" value="Tetracycline Repressor, domain 2"/>
    <property type="match status" value="1"/>
</dbReference>
<keyword evidence="1" id="KW-0805">Transcription regulation</keyword>
<dbReference type="Proteomes" id="UP001165653">
    <property type="component" value="Unassembled WGS sequence"/>
</dbReference>
<dbReference type="InterPro" id="IPR001647">
    <property type="entry name" value="HTH_TetR"/>
</dbReference>
<evidence type="ECO:0000313" key="7">
    <source>
        <dbReference type="Proteomes" id="UP001165653"/>
    </source>
</evidence>
<evidence type="ECO:0000256" key="1">
    <source>
        <dbReference type="ARBA" id="ARBA00023015"/>
    </source>
</evidence>
<dbReference type="InterPro" id="IPR009057">
    <property type="entry name" value="Homeodomain-like_sf"/>
</dbReference>
<organism evidence="6 7">
    <name type="scientific">Luteolibacter rhizosphaerae</name>
    <dbReference type="NCBI Taxonomy" id="2989719"/>
    <lineage>
        <taxon>Bacteria</taxon>
        <taxon>Pseudomonadati</taxon>
        <taxon>Verrucomicrobiota</taxon>
        <taxon>Verrucomicrobiia</taxon>
        <taxon>Verrucomicrobiales</taxon>
        <taxon>Verrucomicrobiaceae</taxon>
        <taxon>Luteolibacter</taxon>
    </lineage>
</organism>
<name>A0ABT3GAR4_9BACT</name>
<dbReference type="InterPro" id="IPR050109">
    <property type="entry name" value="HTH-type_TetR-like_transc_reg"/>
</dbReference>
<evidence type="ECO:0000313" key="6">
    <source>
        <dbReference type="EMBL" id="MCW1916941.1"/>
    </source>
</evidence>
<comment type="caution">
    <text evidence="6">The sequence shown here is derived from an EMBL/GenBank/DDBJ whole genome shotgun (WGS) entry which is preliminary data.</text>
</comment>
<dbReference type="InterPro" id="IPR036271">
    <property type="entry name" value="Tet_transcr_reg_TetR-rel_C_sf"/>
</dbReference>
<feature type="DNA-binding region" description="H-T-H motif" evidence="4">
    <location>
        <begin position="37"/>
        <end position="56"/>
    </location>
</feature>
<dbReference type="PROSITE" id="PS50977">
    <property type="entry name" value="HTH_TETR_2"/>
    <property type="match status" value="1"/>
</dbReference>
<feature type="domain" description="HTH tetR-type" evidence="5">
    <location>
        <begin position="14"/>
        <end position="74"/>
    </location>
</feature>
<dbReference type="Pfam" id="PF09209">
    <property type="entry name" value="CecR_C"/>
    <property type="match status" value="1"/>
</dbReference>
<evidence type="ECO:0000256" key="4">
    <source>
        <dbReference type="PROSITE-ProRule" id="PRU00335"/>
    </source>
</evidence>
<sequence length="230" mass="25670">MQRELFPTSPNKGEQARRRLLLAALKKFGEKGYENASVREIADEAEQNVAAIGYYFGSKERLYAAVLEGIGEHLRGVFSEVAAESRELLASGEPDVATAQSIIKRMLRTLLGEQLEGSEFEKIRLVMLREQAAPSENFELLYQKTLKPMHELFTRTVGITTGEDPTSTKLILRTHAMFGQVLAFTLARATILRRLGVKKLQAAHKVMIAELLDEHVDLICGGLAWKGSER</sequence>